<gene>
    <name evidence="1" type="ORF">MSEN_35130</name>
</gene>
<comment type="caution">
    <text evidence="1">The sequence shown here is derived from an EMBL/GenBank/DDBJ whole genome shotgun (WGS) entry which is preliminary data.</text>
</comment>
<accession>A0A7I9XP97</accession>
<dbReference type="OrthoDB" id="3785441at2"/>
<proteinExistence type="predicted"/>
<dbReference type="InterPro" id="IPR046036">
    <property type="entry name" value="DUF5994"/>
</dbReference>
<protein>
    <submittedName>
        <fullName evidence="1">Uncharacterized protein</fullName>
    </submittedName>
</protein>
<name>A0A7I9XP97_9MYCO</name>
<dbReference type="EMBL" id="BLKV01000002">
    <property type="protein sequence ID" value="GFG71793.1"/>
    <property type="molecule type" value="Genomic_DNA"/>
</dbReference>
<keyword evidence="2" id="KW-1185">Reference proteome</keyword>
<dbReference type="Proteomes" id="UP000465263">
    <property type="component" value="Unassembled WGS sequence"/>
</dbReference>
<evidence type="ECO:0000313" key="2">
    <source>
        <dbReference type="Proteomes" id="UP000465263"/>
    </source>
</evidence>
<reference evidence="1 2" key="1">
    <citation type="journal article" date="2019" name="Emerg. Microbes Infect.">
        <title>Comprehensive subspecies identification of 175 nontuberculous mycobacteria species based on 7547 genomic profiles.</title>
        <authorList>
            <person name="Matsumoto Y."/>
            <person name="Kinjo T."/>
            <person name="Motooka D."/>
            <person name="Nabeya D."/>
            <person name="Jung N."/>
            <person name="Uechi K."/>
            <person name="Horii T."/>
            <person name="Iida T."/>
            <person name="Fujita J."/>
            <person name="Nakamura S."/>
        </authorList>
    </citation>
    <scope>NUCLEOTIDE SEQUENCE [LARGE SCALE GENOMIC DNA]</scope>
    <source>
        <strain evidence="1 2">JCM 16017</strain>
    </source>
</reference>
<dbReference type="AlphaFoldDB" id="A0A7I9XP97"/>
<dbReference type="Pfam" id="PF19457">
    <property type="entry name" value="DUF5994"/>
    <property type="match status" value="1"/>
</dbReference>
<evidence type="ECO:0000313" key="1">
    <source>
        <dbReference type="EMBL" id="GFG71793.1"/>
    </source>
</evidence>
<dbReference type="RefSeq" id="WP_085081957.1">
    <property type="nucleotide sequence ID" value="NZ_BLKV01000002.1"/>
</dbReference>
<sequence>MTGTRRSARPIRIALAARLGADIDGAWWPQTASMVNELPGLIAALQRRVGEITNISINWSVTDGSPDLDSMTAAGMARPGWRDKSQRLLIATGRLGRVKLLVVPHLTRAGLGLMLLRRAAEIPIPLAQQEDRELGTADYIIRAARTQSASWADRMADDLAGESHSVPGVHSGHPAPSG</sequence>
<organism evidence="1 2">
    <name type="scientific">Mycolicibacter senuensis</name>
    <dbReference type="NCBI Taxonomy" id="386913"/>
    <lineage>
        <taxon>Bacteria</taxon>
        <taxon>Bacillati</taxon>
        <taxon>Actinomycetota</taxon>
        <taxon>Actinomycetes</taxon>
        <taxon>Mycobacteriales</taxon>
        <taxon>Mycobacteriaceae</taxon>
        <taxon>Mycolicibacter</taxon>
    </lineage>
</organism>